<feature type="transmembrane region" description="Helical" evidence="2">
    <location>
        <begin position="246"/>
        <end position="267"/>
    </location>
</feature>
<evidence type="ECO:0000256" key="3">
    <source>
        <dbReference type="SAM" id="SignalP"/>
    </source>
</evidence>
<feature type="transmembrane region" description="Helical" evidence="2">
    <location>
        <begin position="273"/>
        <end position="292"/>
    </location>
</feature>
<accession>A0A364NDH6</accession>
<keyword evidence="2" id="KW-1133">Transmembrane helix</keyword>
<dbReference type="PANTHER" id="PTHR47797">
    <property type="entry name" value="DEHYDROGENASE, PUTATIVE (AFU_ORTHOLOGUE AFUA_8G05805)-RELATED"/>
    <property type="match status" value="1"/>
</dbReference>
<feature type="compositionally biased region" description="Low complexity" evidence="1">
    <location>
        <begin position="427"/>
        <end position="437"/>
    </location>
</feature>
<dbReference type="InterPro" id="IPR005018">
    <property type="entry name" value="DOMON_domain"/>
</dbReference>
<dbReference type="Gene3D" id="2.60.40.1210">
    <property type="entry name" value="Cellobiose dehydrogenase, cytochrome domain"/>
    <property type="match status" value="1"/>
</dbReference>
<protein>
    <submittedName>
        <fullName evidence="5">Iron reductase domain protein</fullName>
    </submittedName>
</protein>
<evidence type="ECO:0000313" key="5">
    <source>
        <dbReference type="EMBL" id="RAR15364.1"/>
    </source>
</evidence>
<sequence>MGFRQTVCMAVALLGFFTCLATAQNTASNTTASSTFYLSHTETQFSINIANDSNDVFIYFRSPAYSWVGVGFGEKMAGSLMIIMYPNSNGDNVTLSPRIGSQASEPSFAPSVGLSILPGTSISDSMLVLRARCSNCRAYMDTETEAQAMIYAFGHGQNLMDDSPAANLERHIRYGRFSMDMRTATGAGGVPPETKAENGVSMLGDMVRDHDRANLAHAIVGCVALFVLWPVNMVAVAFFKNVKVHVGVSVLVFAFLGVSFGLGGVVSGEFNRIMAFVTILPLLLTAILPPLARFTTAASKLRALHTPLVSLSFILLVLTGGLGLHLSSQARPIILVYTAISLAVFIFLLIMQSCIRKRGSAYARATGRHHQQALSREYGESDRMVMLSKMEDSYSASSASLTRPPPPYTYYQGGDSGGSAEFGADGQLPPTLQQTPPRSRQFGGGTMPGPHYLLNMHPGVPVQVSRM</sequence>
<evidence type="ECO:0000256" key="2">
    <source>
        <dbReference type="SAM" id="Phobius"/>
    </source>
</evidence>
<dbReference type="EMBL" id="QGDH01000012">
    <property type="protein sequence ID" value="RAR15364.1"/>
    <property type="molecule type" value="Genomic_DNA"/>
</dbReference>
<dbReference type="CDD" id="cd09630">
    <property type="entry name" value="CDH_like_cytochrome"/>
    <property type="match status" value="1"/>
</dbReference>
<dbReference type="PANTHER" id="PTHR47797:SF1">
    <property type="entry name" value="CYTOCHROME B561 DOMAIN-CONTAINING PROTEIN-RELATED"/>
    <property type="match status" value="1"/>
</dbReference>
<proteinExistence type="predicted"/>
<feature type="domain" description="DOMON" evidence="4">
    <location>
        <begin position="67"/>
        <end position="154"/>
    </location>
</feature>
<keyword evidence="6" id="KW-1185">Reference proteome</keyword>
<name>A0A364NDH6_STELY</name>
<dbReference type="SUPFAM" id="SSF49344">
    <property type="entry name" value="CBD9-like"/>
    <property type="match status" value="1"/>
</dbReference>
<feature type="transmembrane region" description="Helical" evidence="2">
    <location>
        <begin position="304"/>
        <end position="326"/>
    </location>
</feature>
<feature type="transmembrane region" description="Helical" evidence="2">
    <location>
        <begin position="215"/>
        <end position="239"/>
    </location>
</feature>
<reference evidence="6" key="1">
    <citation type="submission" date="2018-05" db="EMBL/GenBank/DDBJ databases">
        <title>Draft genome sequence of Stemphylium lycopersici strain CIDEFI 213.</title>
        <authorList>
            <person name="Medina R."/>
            <person name="Franco M.E.E."/>
            <person name="Lucentini C.G."/>
            <person name="Saparrat M.C.N."/>
            <person name="Balatti P.A."/>
        </authorList>
    </citation>
    <scope>NUCLEOTIDE SEQUENCE [LARGE SCALE GENOMIC DNA]</scope>
    <source>
        <strain evidence="6">CIDEFI 213</strain>
    </source>
</reference>
<organism evidence="5 6">
    <name type="scientific">Stemphylium lycopersici</name>
    <name type="common">Tomato gray leaf spot disease fungus</name>
    <name type="synonym">Thyrospora lycopersici</name>
    <dbReference type="NCBI Taxonomy" id="183478"/>
    <lineage>
        <taxon>Eukaryota</taxon>
        <taxon>Fungi</taxon>
        <taxon>Dikarya</taxon>
        <taxon>Ascomycota</taxon>
        <taxon>Pezizomycotina</taxon>
        <taxon>Dothideomycetes</taxon>
        <taxon>Pleosporomycetidae</taxon>
        <taxon>Pleosporales</taxon>
        <taxon>Pleosporineae</taxon>
        <taxon>Pleosporaceae</taxon>
        <taxon>Stemphylium</taxon>
    </lineage>
</organism>
<dbReference type="SMART" id="SM00664">
    <property type="entry name" value="DoH"/>
    <property type="match status" value="1"/>
</dbReference>
<keyword evidence="2" id="KW-0812">Transmembrane</keyword>
<keyword evidence="2" id="KW-0472">Membrane</keyword>
<feature type="transmembrane region" description="Helical" evidence="2">
    <location>
        <begin position="332"/>
        <end position="350"/>
    </location>
</feature>
<keyword evidence="3" id="KW-0732">Signal</keyword>
<feature type="chain" id="PRO_5016760957" evidence="3">
    <location>
        <begin position="24"/>
        <end position="467"/>
    </location>
</feature>
<comment type="caution">
    <text evidence="5">The sequence shown here is derived from an EMBL/GenBank/DDBJ whole genome shotgun (WGS) entry which is preliminary data.</text>
</comment>
<dbReference type="Proteomes" id="UP000249619">
    <property type="component" value="Unassembled WGS sequence"/>
</dbReference>
<feature type="signal peptide" evidence="3">
    <location>
        <begin position="1"/>
        <end position="23"/>
    </location>
</feature>
<evidence type="ECO:0000259" key="4">
    <source>
        <dbReference type="SMART" id="SM00664"/>
    </source>
</evidence>
<dbReference type="AlphaFoldDB" id="A0A364NDH6"/>
<evidence type="ECO:0000313" key="6">
    <source>
        <dbReference type="Proteomes" id="UP000249619"/>
    </source>
</evidence>
<gene>
    <name evidence="5" type="ORF">DDE83_001193</name>
</gene>
<dbReference type="InterPro" id="IPR015920">
    <property type="entry name" value="Cellobiose_DH-like_cyt"/>
</dbReference>
<evidence type="ECO:0000256" key="1">
    <source>
        <dbReference type="SAM" id="MobiDB-lite"/>
    </source>
</evidence>
<dbReference type="Pfam" id="PF16010">
    <property type="entry name" value="CDH-cyt"/>
    <property type="match status" value="1"/>
</dbReference>
<feature type="region of interest" description="Disordered" evidence="1">
    <location>
        <begin position="412"/>
        <end position="445"/>
    </location>
</feature>